<dbReference type="EMBL" id="JAKCXM010000388">
    <property type="protein sequence ID" value="KAJ0394737.1"/>
    <property type="molecule type" value="Genomic_DNA"/>
</dbReference>
<evidence type="ECO:0000313" key="5">
    <source>
        <dbReference type="Proteomes" id="UP001209570"/>
    </source>
</evidence>
<dbReference type="GO" id="GO:0004022">
    <property type="term" value="F:alcohol dehydrogenase (NAD+) activity"/>
    <property type="evidence" value="ECO:0007669"/>
    <property type="project" value="TreeGrafter"/>
</dbReference>
<evidence type="ECO:0000259" key="3">
    <source>
        <dbReference type="Pfam" id="PF25137"/>
    </source>
</evidence>
<dbReference type="Gene3D" id="3.40.50.1970">
    <property type="match status" value="1"/>
</dbReference>
<sequence>MRIIARRALDLSPRSPLLRVRWQSSAASGGGLSLSAFDAPAQQLSADGQPYRVVFGAKAAASHLGAIARENGIHKMLVVRDRDSGAASRTQYVEFLLMQAGIPCFQYTLRKDCATIKDVDDGVATALRVGADGVLAFGGGSTMDMARSIALVLANGDSAEDYKKGDMGEYLVAPVPHIIMPTVSGSGAEISTDALVLDEDEEAKQSLLAGHRIPAAAVIVDPMLSLSVPLHQTVQGALTALGQCIESFLLGCGDEQAEQVALQGIDLVAAAFADPLVQGKVNLKSVELRSRLALASLASGIAANASGFGAAHCIAVSMGGISDLPHSQIGAAFLPFVFDRYEALAEENEGDEFFDGIKDKLERVSDRLTVNSGFQGQSVSAWLRYVSQRFNLPDTTKLELEDSLVNGLVERALQRQNDVMARHEDGAILEEDDLRTIITNAVVVAESTSS</sequence>
<dbReference type="InterPro" id="IPR056798">
    <property type="entry name" value="ADH_Fe_C"/>
</dbReference>
<dbReference type="SUPFAM" id="SSF56796">
    <property type="entry name" value="Dehydroquinate synthase-like"/>
    <property type="match status" value="1"/>
</dbReference>
<proteinExistence type="predicted"/>
<keyword evidence="1" id="KW-0560">Oxidoreductase</keyword>
<evidence type="ECO:0000256" key="1">
    <source>
        <dbReference type="ARBA" id="ARBA00023002"/>
    </source>
</evidence>
<protein>
    <recommendedName>
        <fullName evidence="6">Alcohol dehydrogenase iron-type/glycerol dehydrogenase GldA domain-containing protein</fullName>
    </recommendedName>
</protein>
<dbReference type="Pfam" id="PF25137">
    <property type="entry name" value="ADH_Fe_C"/>
    <property type="match status" value="1"/>
</dbReference>
<reference evidence="4" key="1">
    <citation type="submission" date="2021-12" db="EMBL/GenBank/DDBJ databases">
        <title>Prjna785345.</title>
        <authorList>
            <person name="Rujirawat T."/>
            <person name="Krajaejun T."/>
        </authorList>
    </citation>
    <scope>NUCLEOTIDE SEQUENCE</scope>
    <source>
        <strain evidence="4">Pi057C3</strain>
    </source>
</reference>
<dbReference type="Proteomes" id="UP001209570">
    <property type="component" value="Unassembled WGS sequence"/>
</dbReference>
<dbReference type="GO" id="GO:0005739">
    <property type="term" value="C:mitochondrion"/>
    <property type="evidence" value="ECO:0007669"/>
    <property type="project" value="TreeGrafter"/>
</dbReference>
<feature type="domain" description="Fe-containing alcohol dehydrogenase-like C-terminal" evidence="3">
    <location>
        <begin position="233"/>
        <end position="371"/>
    </location>
</feature>
<dbReference type="Pfam" id="PF00465">
    <property type="entry name" value="Fe-ADH"/>
    <property type="match status" value="1"/>
</dbReference>
<dbReference type="InterPro" id="IPR001670">
    <property type="entry name" value="ADH_Fe/GldA"/>
</dbReference>
<dbReference type="GO" id="GO:0046872">
    <property type="term" value="F:metal ion binding"/>
    <property type="evidence" value="ECO:0007669"/>
    <property type="project" value="InterPro"/>
</dbReference>
<evidence type="ECO:0000313" key="4">
    <source>
        <dbReference type="EMBL" id="KAJ0394737.1"/>
    </source>
</evidence>
<dbReference type="Gene3D" id="1.20.1090.10">
    <property type="entry name" value="Dehydroquinate synthase-like - alpha domain"/>
    <property type="match status" value="1"/>
</dbReference>
<dbReference type="InterPro" id="IPR039697">
    <property type="entry name" value="Alcohol_dehydrogenase_Fe"/>
</dbReference>
<evidence type="ECO:0000259" key="2">
    <source>
        <dbReference type="Pfam" id="PF00465"/>
    </source>
</evidence>
<evidence type="ECO:0008006" key="6">
    <source>
        <dbReference type="Google" id="ProtNLM"/>
    </source>
</evidence>
<dbReference type="PANTHER" id="PTHR11496">
    <property type="entry name" value="ALCOHOL DEHYDROGENASE"/>
    <property type="match status" value="1"/>
</dbReference>
<dbReference type="AlphaFoldDB" id="A0AAD5LDX9"/>
<feature type="domain" description="Alcohol dehydrogenase iron-type/glycerol dehydrogenase GldA" evidence="2">
    <location>
        <begin position="50"/>
        <end position="222"/>
    </location>
</feature>
<dbReference type="PANTHER" id="PTHR11496:SF83">
    <property type="entry name" value="HYDROXYACID-OXOACID TRANSHYDROGENASE, MITOCHONDRIAL"/>
    <property type="match status" value="1"/>
</dbReference>
<name>A0AAD5LDX9_PYTIN</name>
<comment type="caution">
    <text evidence="4">The sequence shown here is derived from an EMBL/GenBank/DDBJ whole genome shotgun (WGS) entry which is preliminary data.</text>
</comment>
<organism evidence="4 5">
    <name type="scientific">Pythium insidiosum</name>
    <name type="common">Pythiosis disease agent</name>
    <dbReference type="NCBI Taxonomy" id="114742"/>
    <lineage>
        <taxon>Eukaryota</taxon>
        <taxon>Sar</taxon>
        <taxon>Stramenopiles</taxon>
        <taxon>Oomycota</taxon>
        <taxon>Peronosporomycetes</taxon>
        <taxon>Pythiales</taxon>
        <taxon>Pythiaceae</taxon>
        <taxon>Pythium</taxon>
    </lineage>
</organism>
<accession>A0AAD5LDX9</accession>
<gene>
    <name evidence="4" type="ORF">P43SY_003767</name>
</gene>
<keyword evidence="5" id="KW-1185">Reference proteome</keyword>